<keyword evidence="2" id="KW-1185">Reference proteome</keyword>
<dbReference type="EMBL" id="JBFOLK010000027">
    <property type="protein sequence ID" value="KAL2458264.1"/>
    <property type="molecule type" value="Genomic_DNA"/>
</dbReference>
<proteinExistence type="predicted"/>
<dbReference type="AlphaFoldDB" id="A0ABD1P3M5"/>
<evidence type="ECO:0000313" key="1">
    <source>
        <dbReference type="EMBL" id="KAL2458264.1"/>
    </source>
</evidence>
<gene>
    <name evidence="1" type="ORF">Adt_45990</name>
</gene>
<reference evidence="2" key="1">
    <citation type="submission" date="2024-07" db="EMBL/GenBank/DDBJ databases">
        <title>Two chromosome-level genome assemblies of Korean endemic species Abeliophyllum distichum and Forsythia ovata (Oleaceae).</title>
        <authorList>
            <person name="Jang H."/>
        </authorList>
    </citation>
    <scope>NUCLEOTIDE SEQUENCE [LARGE SCALE GENOMIC DNA]</scope>
</reference>
<sequence>MRALLSNRDALVALFLDEELSSSATEASIISNKIRETNLEALQLAYDILSTVHLRAPQSHERVDNPPEGYIAIYEPVMQQDFHLRLHLFFCDLQRDFNLTPYQITPNG</sequence>
<organism evidence="1 2">
    <name type="scientific">Abeliophyllum distichum</name>
    <dbReference type="NCBI Taxonomy" id="126358"/>
    <lineage>
        <taxon>Eukaryota</taxon>
        <taxon>Viridiplantae</taxon>
        <taxon>Streptophyta</taxon>
        <taxon>Embryophyta</taxon>
        <taxon>Tracheophyta</taxon>
        <taxon>Spermatophyta</taxon>
        <taxon>Magnoliopsida</taxon>
        <taxon>eudicotyledons</taxon>
        <taxon>Gunneridae</taxon>
        <taxon>Pentapetalae</taxon>
        <taxon>asterids</taxon>
        <taxon>lamiids</taxon>
        <taxon>Lamiales</taxon>
        <taxon>Oleaceae</taxon>
        <taxon>Forsythieae</taxon>
        <taxon>Abeliophyllum</taxon>
    </lineage>
</organism>
<accession>A0ABD1P3M5</accession>
<name>A0ABD1P3M5_9LAMI</name>
<comment type="caution">
    <text evidence="1">The sequence shown here is derived from an EMBL/GenBank/DDBJ whole genome shotgun (WGS) entry which is preliminary data.</text>
</comment>
<dbReference type="Proteomes" id="UP001604336">
    <property type="component" value="Unassembled WGS sequence"/>
</dbReference>
<evidence type="ECO:0000313" key="2">
    <source>
        <dbReference type="Proteomes" id="UP001604336"/>
    </source>
</evidence>
<protein>
    <submittedName>
        <fullName evidence="1">Uncharacterized protein</fullName>
    </submittedName>
</protein>